<evidence type="ECO:0000313" key="3">
    <source>
        <dbReference type="Proteomes" id="UP000276133"/>
    </source>
</evidence>
<dbReference type="Gene3D" id="3.60.21.10">
    <property type="match status" value="1"/>
</dbReference>
<gene>
    <name evidence="2" type="ORF">BpHYR1_018060</name>
</gene>
<dbReference type="AlphaFoldDB" id="A0A3M7S4B4"/>
<name>A0A3M7S4B4_BRAPC</name>
<dbReference type="STRING" id="10195.A0A3M7S4B4"/>
<feature type="domain" description="Calcineurin-like phosphoesterase" evidence="1">
    <location>
        <begin position="24"/>
        <end position="128"/>
    </location>
</feature>
<dbReference type="EMBL" id="REGN01002087">
    <property type="protein sequence ID" value="RNA30447.1"/>
    <property type="molecule type" value="Genomic_DNA"/>
</dbReference>
<comment type="caution">
    <text evidence="2">The sequence shown here is derived from an EMBL/GenBank/DDBJ whole genome shotgun (WGS) entry which is preliminary data.</text>
</comment>
<dbReference type="PANTHER" id="PTHR11575">
    <property type="entry name" value="5'-NUCLEOTIDASE-RELATED"/>
    <property type="match status" value="1"/>
</dbReference>
<accession>A0A3M7S4B4</accession>
<protein>
    <submittedName>
        <fullName evidence="2">Mannosylglucosyl-3-phosphoglycerate phosphatase isoform X2</fullName>
    </submittedName>
</protein>
<dbReference type="OrthoDB" id="10252235at2759"/>
<dbReference type="Pfam" id="PF00149">
    <property type="entry name" value="Metallophos"/>
    <property type="match status" value="1"/>
</dbReference>
<dbReference type="SUPFAM" id="SSF56300">
    <property type="entry name" value="Metallo-dependent phosphatases"/>
    <property type="match status" value="1"/>
</dbReference>
<dbReference type="GO" id="GO:0009166">
    <property type="term" value="P:nucleotide catabolic process"/>
    <property type="evidence" value="ECO:0007669"/>
    <property type="project" value="InterPro"/>
</dbReference>
<dbReference type="GO" id="GO:0016787">
    <property type="term" value="F:hydrolase activity"/>
    <property type="evidence" value="ECO:0007669"/>
    <property type="project" value="InterPro"/>
</dbReference>
<keyword evidence="3" id="KW-1185">Reference proteome</keyword>
<evidence type="ECO:0000259" key="1">
    <source>
        <dbReference type="Pfam" id="PF00149"/>
    </source>
</evidence>
<organism evidence="2 3">
    <name type="scientific">Brachionus plicatilis</name>
    <name type="common">Marine rotifer</name>
    <name type="synonym">Brachionus muelleri</name>
    <dbReference type="NCBI Taxonomy" id="10195"/>
    <lineage>
        <taxon>Eukaryota</taxon>
        <taxon>Metazoa</taxon>
        <taxon>Spiralia</taxon>
        <taxon>Gnathifera</taxon>
        <taxon>Rotifera</taxon>
        <taxon>Eurotatoria</taxon>
        <taxon>Monogononta</taxon>
        <taxon>Pseudotrocha</taxon>
        <taxon>Ploima</taxon>
        <taxon>Brachionidae</taxon>
        <taxon>Brachionus</taxon>
    </lineage>
</organism>
<proteinExistence type="predicted"/>
<dbReference type="PANTHER" id="PTHR11575:SF48">
    <property type="entry name" value="5'-NUCLEOTIDASE"/>
    <property type="match status" value="1"/>
</dbReference>
<reference evidence="2 3" key="1">
    <citation type="journal article" date="2018" name="Sci. Rep.">
        <title>Genomic signatures of local adaptation to the degree of environmental predictability in rotifers.</title>
        <authorList>
            <person name="Franch-Gras L."/>
            <person name="Hahn C."/>
            <person name="Garcia-Roger E.M."/>
            <person name="Carmona M.J."/>
            <person name="Serra M."/>
            <person name="Gomez A."/>
        </authorList>
    </citation>
    <scope>NUCLEOTIDE SEQUENCE [LARGE SCALE GENOMIC DNA]</scope>
    <source>
        <strain evidence="2">HYR1</strain>
    </source>
</reference>
<evidence type="ECO:0000313" key="2">
    <source>
        <dbReference type="EMBL" id="RNA30447.1"/>
    </source>
</evidence>
<sequence>MVNVENQIFVFQDSSPVDLNSKTLRIIHFNDVYNIEGFDTEPFGGAARFKTAIDFFQNKKNLVLFSGDAFSPSTLSLFSKGTQMIECLNKFKINAAVVGNHEFDMGVDIFKELVELSNFPWILTNLYDAETMKPFLDLKTQRFHRENIPKWIAFKDSDTWLMHNLREKKYQKNKREIKFWSF</sequence>
<dbReference type="InterPro" id="IPR029052">
    <property type="entry name" value="Metallo-depent_PP-like"/>
</dbReference>
<dbReference type="InterPro" id="IPR006179">
    <property type="entry name" value="5_nucleotidase/apyrase"/>
</dbReference>
<dbReference type="Proteomes" id="UP000276133">
    <property type="component" value="Unassembled WGS sequence"/>
</dbReference>
<dbReference type="InterPro" id="IPR004843">
    <property type="entry name" value="Calcineurin-like_PHP"/>
</dbReference>